<evidence type="ECO:0000313" key="2">
    <source>
        <dbReference type="EMBL" id="VDO16501.1"/>
    </source>
</evidence>
<proteinExistence type="predicted"/>
<feature type="compositionally biased region" description="Basic and acidic residues" evidence="1">
    <location>
        <begin position="140"/>
        <end position="149"/>
    </location>
</feature>
<dbReference type="Proteomes" id="UP000278807">
    <property type="component" value="Unassembled WGS sequence"/>
</dbReference>
<gene>
    <name evidence="2" type="ORF">HNAJ_LOCUS13620</name>
</gene>
<organism evidence="4">
    <name type="scientific">Rodentolepis nana</name>
    <name type="common">Dwarf tapeworm</name>
    <name type="synonym">Hymenolepis nana</name>
    <dbReference type="NCBI Taxonomy" id="102285"/>
    <lineage>
        <taxon>Eukaryota</taxon>
        <taxon>Metazoa</taxon>
        <taxon>Spiralia</taxon>
        <taxon>Lophotrochozoa</taxon>
        <taxon>Platyhelminthes</taxon>
        <taxon>Cestoda</taxon>
        <taxon>Eucestoda</taxon>
        <taxon>Cyclophyllidea</taxon>
        <taxon>Hymenolepididae</taxon>
        <taxon>Rodentolepis</taxon>
    </lineage>
</organism>
<reference evidence="2 3" key="2">
    <citation type="submission" date="2018-11" db="EMBL/GenBank/DDBJ databases">
        <authorList>
            <consortium name="Pathogen Informatics"/>
        </authorList>
    </citation>
    <scope>NUCLEOTIDE SEQUENCE [LARGE SCALE GENOMIC DNA]</scope>
</reference>
<keyword evidence="3" id="KW-1185">Reference proteome</keyword>
<sequence length="159" mass="16800">MTKKAMQDVNRQSILNSTVTSPKLSASLAALSLRSSPPPPPAPSFVNKRLNHHNASIPPSKNALKSLCQEAEDLIPLTTTGSLHPTLNASSAVNSASASLKRRVNFADRVHKEGSGPQPASCRSFDESEGIAPKIKPAIKKGDNCKDSSDSMSTGKRSV</sequence>
<feature type="region of interest" description="Disordered" evidence="1">
    <location>
        <begin position="110"/>
        <end position="159"/>
    </location>
</feature>
<dbReference type="EMBL" id="UZAE01015736">
    <property type="protein sequence ID" value="VDO16501.1"/>
    <property type="molecule type" value="Genomic_DNA"/>
</dbReference>
<evidence type="ECO:0000256" key="1">
    <source>
        <dbReference type="SAM" id="MobiDB-lite"/>
    </source>
</evidence>
<dbReference type="AlphaFoldDB" id="A0A0R3U0J7"/>
<accession>A0A0R3U0J7</accession>
<dbReference type="WBParaSite" id="HNAJ_0001364601-mRNA-1">
    <property type="protein sequence ID" value="HNAJ_0001364601-mRNA-1"/>
    <property type="gene ID" value="HNAJ_0001364601"/>
</dbReference>
<feature type="compositionally biased region" description="Polar residues" evidence="1">
    <location>
        <begin position="150"/>
        <end position="159"/>
    </location>
</feature>
<name>A0A0R3U0J7_RODNA</name>
<evidence type="ECO:0000313" key="3">
    <source>
        <dbReference type="Proteomes" id="UP000278807"/>
    </source>
</evidence>
<protein>
    <submittedName>
        <fullName evidence="4">WH2 domain-containing protein</fullName>
    </submittedName>
</protein>
<reference evidence="4" key="1">
    <citation type="submission" date="2017-02" db="UniProtKB">
        <authorList>
            <consortium name="WormBaseParasite"/>
        </authorList>
    </citation>
    <scope>IDENTIFICATION</scope>
</reference>
<evidence type="ECO:0000313" key="4">
    <source>
        <dbReference type="WBParaSite" id="HNAJ_0001364601-mRNA-1"/>
    </source>
</evidence>